<sequence length="294" mass="31172">MEKRGTKVYISADMEGVTGLVGADDVQMGGRDYDRGRVMMTEDVNAAVRGALAGGAGEVVVNDTHSTMRNLLVESLHPAASLVRGKPKPMGMLQDLDGSFDAVVCVGYHARAGALGVLSHSFMGHEIEDMWLGGVGDEPGDARAMGEIGFAYATATAIGVPVVALTGCDVACKEIEEWDTRVRAVPVKYARDRFAARLRPAEEARAAIEAAVADGVREAATPAVRPRLVPDTGEQVLAVRWQSASVAQQLEGIPGVSRLDDRTVRAQGSLPVLFRLFGVFMGVAYSLTGQPPYC</sequence>
<dbReference type="Proteomes" id="UP000298111">
    <property type="component" value="Unassembled WGS sequence"/>
</dbReference>
<dbReference type="PIRSF" id="PIRSF015853">
    <property type="entry name" value="Pep_DppA"/>
    <property type="match status" value="1"/>
</dbReference>
<dbReference type="Gene3D" id="3.30.1360.130">
    <property type="entry name" value="Dipeptide transport protein"/>
    <property type="match status" value="1"/>
</dbReference>
<name>A0A6C1C2X7_9ACTN</name>
<evidence type="ECO:0000313" key="1">
    <source>
        <dbReference type="EMBL" id="TGG77282.1"/>
    </source>
</evidence>
<proteinExistence type="predicted"/>
<accession>A0A6C1C2X7</accession>
<dbReference type="EMBL" id="RCIY01000095">
    <property type="protein sequence ID" value="TGG77282.1"/>
    <property type="molecule type" value="Genomic_DNA"/>
</dbReference>
<dbReference type="Pfam" id="PF04951">
    <property type="entry name" value="Peptidase_M55"/>
    <property type="match status" value="1"/>
</dbReference>
<dbReference type="InterPro" id="IPR036177">
    <property type="entry name" value="Peptidase_M55_sf"/>
</dbReference>
<comment type="caution">
    <text evidence="1">The sequence shown here is derived from an EMBL/GenBank/DDBJ whole genome shotgun (WGS) entry which is preliminary data.</text>
</comment>
<protein>
    <submittedName>
        <fullName evidence="1">Peptidase M55</fullName>
    </submittedName>
</protein>
<dbReference type="GeneID" id="75183411"/>
<dbReference type="InterPro" id="IPR007035">
    <property type="entry name" value="Peptidase_M55"/>
</dbReference>
<gene>
    <name evidence="1" type="ORF">D8771_27655</name>
</gene>
<dbReference type="CDD" id="cd08663">
    <property type="entry name" value="DAP_dppA_1"/>
    <property type="match status" value="1"/>
</dbReference>
<dbReference type="Gene3D" id="3.40.50.10780">
    <property type="entry name" value="Dipeptide transport protein"/>
    <property type="match status" value="1"/>
</dbReference>
<dbReference type="RefSeq" id="WP_016469234.1">
    <property type="nucleotide sequence ID" value="NZ_BNEJ01000020.1"/>
</dbReference>
<dbReference type="AlphaFoldDB" id="A0A6C1C2X7"/>
<dbReference type="SUPFAM" id="SSF63992">
    <property type="entry name" value="Dipeptide transport protein"/>
    <property type="match status" value="1"/>
</dbReference>
<evidence type="ECO:0000313" key="2">
    <source>
        <dbReference type="Proteomes" id="UP000298111"/>
    </source>
</evidence>
<dbReference type="InterPro" id="IPR027476">
    <property type="entry name" value="DppA_N"/>
</dbReference>
<reference evidence="1 2" key="1">
    <citation type="submission" date="2018-10" db="EMBL/GenBank/DDBJ databases">
        <title>Isolation of pseudouridimycin from Streptomyces albus DSM 40763.</title>
        <authorList>
            <person name="Rosenqvist P."/>
            <person name="Metsae-Ketelae M."/>
            <person name="Virta P."/>
        </authorList>
    </citation>
    <scope>NUCLEOTIDE SEQUENCE [LARGE SCALE GENOMIC DNA]</scope>
    <source>
        <strain evidence="1 2">DSM 40763</strain>
    </source>
</reference>
<organism evidence="1 2">
    <name type="scientific">Streptomyces albus</name>
    <dbReference type="NCBI Taxonomy" id="1888"/>
    <lineage>
        <taxon>Bacteria</taxon>
        <taxon>Bacillati</taxon>
        <taxon>Actinomycetota</taxon>
        <taxon>Actinomycetes</taxon>
        <taxon>Kitasatosporales</taxon>
        <taxon>Streptomycetaceae</taxon>
        <taxon>Streptomyces</taxon>
    </lineage>
</organism>